<sequence>MFTATKIETEVLKILNQIEFLEKEQTIEEIFQNREKNSAATPQMIKNALNGCIAKGFAAPTGDGNFKITEEGKKQI</sequence>
<accession>F2NVH4</accession>
<evidence type="ECO:0008006" key="3">
    <source>
        <dbReference type="Google" id="ProtNLM"/>
    </source>
</evidence>
<name>F2NVH4_TRES6</name>
<evidence type="ECO:0000313" key="2">
    <source>
        <dbReference type="Proteomes" id="UP000006852"/>
    </source>
</evidence>
<protein>
    <recommendedName>
        <fullName evidence="3">Restriction system protein Mrr-like N-terminal domain-containing protein</fullName>
    </recommendedName>
</protein>
<dbReference type="KEGG" id="tsu:Tresu_1037"/>
<dbReference type="GeneID" id="302999916"/>
<dbReference type="RefSeq" id="WP_013701243.1">
    <property type="nucleotide sequence ID" value="NC_015385.1"/>
</dbReference>
<proteinExistence type="predicted"/>
<dbReference type="AlphaFoldDB" id="F2NVH4"/>
<dbReference type="HOGENOM" id="CLU_2653431_0_0_12"/>
<reference evidence="1 2" key="1">
    <citation type="journal article" date="2011" name="Stand. Genomic Sci.">
        <title>Complete genome sequence of Treponema succinifaciens type strain (6091).</title>
        <authorList>
            <person name="Han C."/>
            <person name="Gronow S."/>
            <person name="Teshima H."/>
            <person name="Lapidus A."/>
            <person name="Nolan M."/>
            <person name="Lucas S."/>
            <person name="Hammon N."/>
            <person name="Deshpande S."/>
            <person name="Cheng J.F."/>
            <person name="Zeytun A."/>
            <person name="Tapia R."/>
            <person name="Goodwin L."/>
            <person name="Pitluck S."/>
            <person name="Liolios K."/>
            <person name="Pagani I."/>
            <person name="Ivanova N."/>
            <person name="Mavromatis K."/>
            <person name="Mikhailova N."/>
            <person name="Huntemann M."/>
            <person name="Pati A."/>
            <person name="Chen A."/>
            <person name="Palaniappan K."/>
            <person name="Land M."/>
            <person name="Hauser L."/>
            <person name="Brambilla E.M."/>
            <person name="Rohde M."/>
            <person name="Goker M."/>
            <person name="Woyke T."/>
            <person name="Bristow J."/>
            <person name="Eisen J.A."/>
            <person name="Markowitz V."/>
            <person name="Hugenholtz P."/>
            <person name="Kyrpides N.C."/>
            <person name="Klenk H.P."/>
            <person name="Detter J.C."/>
        </authorList>
    </citation>
    <scope>NUCLEOTIDE SEQUENCE [LARGE SCALE GENOMIC DNA]</scope>
    <source>
        <strain evidence="2">ATCC 33096 / DSM 2489 / 6091</strain>
    </source>
</reference>
<evidence type="ECO:0000313" key="1">
    <source>
        <dbReference type="EMBL" id="AEB13953.1"/>
    </source>
</evidence>
<gene>
    <name evidence="1" type="ordered locus">Tresu_1037</name>
</gene>
<reference evidence="2" key="2">
    <citation type="submission" date="2011-04" db="EMBL/GenBank/DDBJ databases">
        <title>The complete genome of chromosome of Treponema succinifaciens DSM 2489.</title>
        <authorList>
            <person name="Lucas S."/>
            <person name="Copeland A."/>
            <person name="Lapidus A."/>
            <person name="Bruce D."/>
            <person name="Goodwin L."/>
            <person name="Pitluck S."/>
            <person name="Peters L."/>
            <person name="Kyrpides N."/>
            <person name="Mavromatis K."/>
            <person name="Ivanova N."/>
            <person name="Ovchinnikova G."/>
            <person name="Teshima H."/>
            <person name="Detter J.C."/>
            <person name="Tapia R."/>
            <person name="Han C."/>
            <person name="Land M."/>
            <person name="Hauser L."/>
            <person name="Markowitz V."/>
            <person name="Cheng J.-F."/>
            <person name="Hugenholtz P."/>
            <person name="Woyke T."/>
            <person name="Wu D."/>
            <person name="Gronow S."/>
            <person name="Wellnitz S."/>
            <person name="Brambilla E."/>
            <person name="Klenk H.-P."/>
            <person name="Eisen J.A."/>
        </authorList>
    </citation>
    <scope>NUCLEOTIDE SEQUENCE [LARGE SCALE GENOMIC DNA]</scope>
    <source>
        <strain evidence="2">ATCC 33096 / DSM 2489 / 6091</strain>
    </source>
</reference>
<dbReference type="Proteomes" id="UP000006852">
    <property type="component" value="Chromosome"/>
</dbReference>
<dbReference type="EMBL" id="CP002631">
    <property type="protein sequence ID" value="AEB13953.1"/>
    <property type="molecule type" value="Genomic_DNA"/>
</dbReference>
<organism evidence="1 2">
    <name type="scientific">Treponema succinifaciens (strain ATCC 33096 / DSM 2489 / 6091)</name>
    <dbReference type="NCBI Taxonomy" id="869209"/>
    <lineage>
        <taxon>Bacteria</taxon>
        <taxon>Pseudomonadati</taxon>
        <taxon>Spirochaetota</taxon>
        <taxon>Spirochaetia</taxon>
        <taxon>Spirochaetales</taxon>
        <taxon>Treponemataceae</taxon>
        <taxon>Treponema</taxon>
    </lineage>
</organism>
<keyword evidence="2" id="KW-1185">Reference proteome</keyword>